<protein>
    <submittedName>
        <fullName evidence="2">Uncharacterized protein</fullName>
    </submittedName>
</protein>
<organism evidence="2">
    <name type="scientific">Anguilla anguilla</name>
    <name type="common">European freshwater eel</name>
    <name type="synonym">Muraena anguilla</name>
    <dbReference type="NCBI Taxonomy" id="7936"/>
    <lineage>
        <taxon>Eukaryota</taxon>
        <taxon>Metazoa</taxon>
        <taxon>Chordata</taxon>
        <taxon>Craniata</taxon>
        <taxon>Vertebrata</taxon>
        <taxon>Euteleostomi</taxon>
        <taxon>Actinopterygii</taxon>
        <taxon>Neopterygii</taxon>
        <taxon>Teleostei</taxon>
        <taxon>Anguilliformes</taxon>
        <taxon>Anguillidae</taxon>
        <taxon>Anguilla</taxon>
    </lineage>
</organism>
<reference evidence="2" key="1">
    <citation type="submission" date="2014-11" db="EMBL/GenBank/DDBJ databases">
        <authorList>
            <person name="Amaro Gonzalez C."/>
        </authorList>
    </citation>
    <scope>NUCLEOTIDE SEQUENCE</scope>
</reference>
<sequence>MRVRVACACHNQSFDCFFVLFFIFCPFHCSYITRAGVSSTRKSFFF</sequence>
<accession>A0A0E9XRA2</accession>
<keyword evidence="1" id="KW-0812">Transmembrane</keyword>
<keyword evidence="1" id="KW-1133">Transmembrane helix</keyword>
<reference evidence="2" key="2">
    <citation type="journal article" date="2015" name="Fish Shellfish Immunol.">
        <title>Early steps in the European eel (Anguilla anguilla)-Vibrio vulnificus interaction in the gills: Role of the RtxA13 toxin.</title>
        <authorList>
            <person name="Callol A."/>
            <person name="Pajuelo D."/>
            <person name="Ebbesson L."/>
            <person name="Teles M."/>
            <person name="MacKenzie S."/>
            <person name="Amaro C."/>
        </authorList>
    </citation>
    <scope>NUCLEOTIDE SEQUENCE</scope>
</reference>
<proteinExistence type="predicted"/>
<dbReference type="AlphaFoldDB" id="A0A0E9XRA2"/>
<keyword evidence="1" id="KW-0472">Membrane</keyword>
<name>A0A0E9XRA2_ANGAN</name>
<evidence type="ECO:0000313" key="2">
    <source>
        <dbReference type="EMBL" id="JAI05253.1"/>
    </source>
</evidence>
<feature type="transmembrane region" description="Helical" evidence="1">
    <location>
        <begin position="12"/>
        <end position="33"/>
    </location>
</feature>
<dbReference type="EMBL" id="GBXM01003325">
    <property type="protein sequence ID" value="JAI05253.1"/>
    <property type="molecule type" value="Transcribed_RNA"/>
</dbReference>
<evidence type="ECO:0000256" key="1">
    <source>
        <dbReference type="SAM" id="Phobius"/>
    </source>
</evidence>